<comment type="caution">
    <text evidence="3">The sequence shown here is derived from an EMBL/GenBank/DDBJ whole genome shotgun (WGS) entry which is preliminary data.</text>
</comment>
<keyword evidence="4" id="KW-1185">Reference proteome</keyword>
<dbReference type="Proteomes" id="UP000284219">
    <property type="component" value="Unassembled WGS sequence"/>
</dbReference>
<dbReference type="InterPro" id="IPR020904">
    <property type="entry name" value="Sc_DH/Rdtase_CS"/>
</dbReference>
<evidence type="ECO:0000313" key="3">
    <source>
        <dbReference type="EMBL" id="RKD24291.1"/>
    </source>
</evidence>
<dbReference type="InterPro" id="IPR036291">
    <property type="entry name" value="NAD(P)-bd_dom_sf"/>
</dbReference>
<comment type="similarity">
    <text evidence="1">Belongs to the short-chain dehydrogenases/reductases (SDR) family.</text>
</comment>
<dbReference type="PROSITE" id="PS00061">
    <property type="entry name" value="ADH_SHORT"/>
    <property type="match status" value="1"/>
</dbReference>
<dbReference type="FunFam" id="3.40.50.720:FF:000173">
    <property type="entry name" value="3-oxoacyl-[acyl-carrier protein] reductase"/>
    <property type="match status" value="1"/>
</dbReference>
<evidence type="ECO:0000256" key="1">
    <source>
        <dbReference type="ARBA" id="ARBA00006484"/>
    </source>
</evidence>
<dbReference type="PRINTS" id="PR00080">
    <property type="entry name" value="SDRFAMILY"/>
</dbReference>
<keyword evidence="2" id="KW-0560">Oxidoreductase</keyword>
<organism evidence="3 4">
    <name type="scientific">Ammoniphilus oxalaticus</name>
    <dbReference type="NCBI Taxonomy" id="66863"/>
    <lineage>
        <taxon>Bacteria</taxon>
        <taxon>Bacillati</taxon>
        <taxon>Bacillota</taxon>
        <taxon>Bacilli</taxon>
        <taxon>Bacillales</taxon>
        <taxon>Paenibacillaceae</taxon>
        <taxon>Aneurinibacillus group</taxon>
        <taxon>Ammoniphilus</taxon>
    </lineage>
</organism>
<evidence type="ECO:0000256" key="2">
    <source>
        <dbReference type="ARBA" id="ARBA00023002"/>
    </source>
</evidence>
<proteinExistence type="inferred from homology"/>
<evidence type="ECO:0000313" key="4">
    <source>
        <dbReference type="Proteomes" id="UP000284219"/>
    </source>
</evidence>
<dbReference type="OrthoDB" id="9803333at2"/>
<dbReference type="InterPro" id="IPR050259">
    <property type="entry name" value="SDR"/>
</dbReference>
<dbReference type="GO" id="GO:0016491">
    <property type="term" value="F:oxidoreductase activity"/>
    <property type="evidence" value="ECO:0007669"/>
    <property type="project" value="UniProtKB-KW"/>
</dbReference>
<dbReference type="GO" id="GO:0032787">
    <property type="term" value="P:monocarboxylic acid metabolic process"/>
    <property type="evidence" value="ECO:0007669"/>
    <property type="project" value="UniProtKB-ARBA"/>
</dbReference>
<accession>A0A419SJS9</accession>
<dbReference type="CDD" id="cd05233">
    <property type="entry name" value="SDR_c"/>
    <property type="match status" value="1"/>
</dbReference>
<protein>
    <submittedName>
        <fullName evidence="3">3-ketoacyl-ACP reductase</fullName>
    </submittedName>
</protein>
<dbReference type="Gene3D" id="3.40.50.720">
    <property type="entry name" value="NAD(P)-binding Rossmann-like Domain"/>
    <property type="match status" value="1"/>
</dbReference>
<dbReference type="InterPro" id="IPR002347">
    <property type="entry name" value="SDR_fam"/>
</dbReference>
<reference evidence="3 4" key="1">
    <citation type="submission" date="2016-08" db="EMBL/GenBank/DDBJ databases">
        <title>Novel Firmicute Genomes.</title>
        <authorList>
            <person name="Poppleton D.I."/>
            <person name="Gribaldo S."/>
        </authorList>
    </citation>
    <scope>NUCLEOTIDE SEQUENCE [LARGE SCALE GENOMIC DNA]</scope>
    <source>
        <strain evidence="3 4">RAOx-1</strain>
    </source>
</reference>
<dbReference type="SUPFAM" id="SSF51735">
    <property type="entry name" value="NAD(P)-binding Rossmann-fold domains"/>
    <property type="match status" value="1"/>
</dbReference>
<dbReference type="PANTHER" id="PTHR42879">
    <property type="entry name" value="3-OXOACYL-(ACYL-CARRIER-PROTEIN) REDUCTASE"/>
    <property type="match status" value="1"/>
</dbReference>
<dbReference type="Pfam" id="PF13561">
    <property type="entry name" value="adh_short_C2"/>
    <property type="match status" value="1"/>
</dbReference>
<dbReference type="AlphaFoldDB" id="A0A419SJS9"/>
<dbReference type="RefSeq" id="WP_120189577.1">
    <property type="nucleotide sequence ID" value="NZ_MCHY01000008.1"/>
</dbReference>
<gene>
    <name evidence="3" type="ORF">BEP19_07780</name>
</gene>
<sequence>MEKWALVTGASGGIGAAIAVALANKGYDLYLHYYSGEAQIDKLVIECEQKGSCAIPIQANLARVEEIECLRERMPRSPDVLINNAGLTHYGIFTDTSMEEIDLLYAVNARAAFLLAQLFVPSMIKRGFGRIVNISSIWGTTGASCEVLYSMTKGALLSFTKALAKEVAPSGITVNAVAPGAVAGPLLNRQFSANELEEIAAEIPMGRLGQPSEIASLVCFLISDEAAYITGQELSPNGGWHT</sequence>
<dbReference type="PANTHER" id="PTHR42879:SF2">
    <property type="entry name" value="3-OXOACYL-[ACYL-CARRIER-PROTEIN] REDUCTASE FABG"/>
    <property type="match status" value="1"/>
</dbReference>
<dbReference type="EMBL" id="MCHY01000008">
    <property type="protein sequence ID" value="RKD24291.1"/>
    <property type="molecule type" value="Genomic_DNA"/>
</dbReference>
<dbReference type="NCBIfam" id="NF047420">
    <property type="entry name" value="EF_P_mod_YmfI"/>
    <property type="match status" value="1"/>
</dbReference>
<dbReference type="PRINTS" id="PR00081">
    <property type="entry name" value="GDHRDH"/>
</dbReference>
<name>A0A419SJS9_9BACL</name>